<protein>
    <submittedName>
        <fullName evidence="1">SRPBCC family protein</fullName>
    </submittedName>
</protein>
<evidence type="ECO:0000313" key="2">
    <source>
        <dbReference type="Proteomes" id="UP001107961"/>
    </source>
</evidence>
<dbReference type="SUPFAM" id="SSF55961">
    <property type="entry name" value="Bet v1-like"/>
    <property type="match status" value="1"/>
</dbReference>
<reference evidence="1" key="1">
    <citation type="submission" date="2022-01" db="EMBL/GenBank/DDBJ databases">
        <authorList>
            <person name="Karlyshev A.V."/>
            <person name="Jaspars M."/>
        </authorList>
    </citation>
    <scope>NUCLEOTIDE SEQUENCE</scope>
    <source>
        <strain evidence="1">AGSA3-2</strain>
    </source>
</reference>
<dbReference type="EMBL" id="JAJVKT010000009">
    <property type="protein sequence ID" value="MCE7508769.1"/>
    <property type="molecule type" value="Genomic_DNA"/>
</dbReference>
<dbReference type="CDD" id="cd07821">
    <property type="entry name" value="PYR_PYL_RCAR_like"/>
    <property type="match status" value="1"/>
</dbReference>
<dbReference type="RefSeq" id="WP_233917793.1">
    <property type="nucleotide sequence ID" value="NZ_CBDDTQ010000003.1"/>
</dbReference>
<organism evidence="1 2">
    <name type="scientific">Alloalcanivorax xenomutans</name>
    <dbReference type="NCBI Taxonomy" id="1094342"/>
    <lineage>
        <taxon>Bacteria</taxon>
        <taxon>Pseudomonadati</taxon>
        <taxon>Pseudomonadota</taxon>
        <taxon>Gammaproteobacteria</taxon>
        <taxon>Oceanospirillales</taxon>
        <taxon>Alcanivoracaceae</taxon>
        <taxon>Alloalcanivorax</taxon>
    </lineage>
</organism>
<name>A0A9Q3ZG03_9GAMM</name>
<gene>
    <name evidence="1" type="ORF">LZG35_08990</name>
</gene>
<dbReference type="Proteomes" id="UP001107961">
    <property type="component" value="Unassembled WGS sequence"/>
</dbReference>
<dbReference type="Gene3D" id="3.30.530.20">
    <property type="match status" value="1"/>
</dbReference>
<accession>A0A9Q3ZG03</accession>
<evidence type="ECO:0000313" key="1">
    <source>
        <dbReference type="EMBL" id="MCE7508769.1"/>
    </source>
</evidence>
<dbReference type="InterPro" id="IPR023393">
    <property type="entry name" value="START-like_dom_sf"/>
</dbReference>
<dbReference type="GeneID" id="94685163"/>
<dbReference type="AlphaFoldDB" id="A0A9Q3ZG03"/>
<dbReference type="InterPro" id="IPR019587">
    <property type="entry name" value="Polyketide_cyclase/dehydratase"/>
</dbReference>
<proteinExistence type="predicted"/>
<dbReference type="Pfam" id="PF10604">
    <property type="entry name" value="Polyketide_cyc2"/>
    <property type="match status" value="1"/>
</dbReference>
<comment type="caution">
    <text evidence="1">The sequence shown here is derived from an EMBL/GenBank/DDBJ whole genome shotgun (WGS) entry which is preliminary data.</text>
</comment>
<sequence>MGSQQWNALNQGDGTHAVALGDFFLRVGAMQRIEINRSFPFPVEKLFDFLSDHENLELIFAPARIRRIKDGEDTPNGVGSVRRMRILLAPPFEETVTEVVPNERIAYRISKGSPLKNHQGVMSFSAQPDGGSRLHYVITFQGKLPLVGPLIKAGLQRGIERGLSRLRL</sequence>
<keyword evidence="2" id="KW-1185">Reference proteome</keyword>